<dbReference type="OrthoDB" id="7856499at2"/>
<dbReference type="RefSeq" id="WP_043141373.1">
    <property type="nucleotide sequence ID" value="NZ_BMGQ01000018.1"/>
</dbReference>
<dbReference type="Proteomes" id="UP000030960">
    <property type="component" value="Unassembled WGS sequence"/>
</dbReference>
<sequence>MTQAMQLEAQKLLTEVYQAIDEGRYSDAAKRFAASGEWHRKGEVLVGPKQVETAYEGRSPTLRTRHILSNILIDETLDGARFNLCITLYAGQSETDEVPTVPGPAMVLTSHGQLTRSGGLLKIAQKHTVRQFVVQSAGA</sequence>
<evidence type="ECO:0000313" key="3">
    <source>
        <dbReference type="Proteomes" id="UP000030960"/>
    </source>
</evidence>
<proteinExistence type="predicted"/>
<name>A0A0B3S816_9RHOB</name>
<accession>A0A225R473</accession>
<evidence type="ECO:0000313" key="2">
    <source>
        <dbReference type="EMBL" id="KHQ52821.1"/>
    </source>
</evidence>
<comment type="caution">
    <text evidence="2">The sequence shown here is derived from an EMBL/GenBank/DDBJ whole genome shotgun (WGS) entry which is preliminary data.</text>
</comment>
<dbReference type="Pfam" id="PF13577">
    <property type="entry name" value="SnoaL_4"/>
    <property type="match status" value="1"/>
</dbReference>
<gene>
    <name evidence="2" type="ORF">OA50_02364</name>
</gene>
<protein>
    <recommendedName>
        <fullName evidence="1">SnoaL-like domain-containing protein</fullName>
    </recommendedName>
</protein>
<dbReference type="Gene3D" id="3.10.450.50">
    <property type="match status" value="1"/>
</dbReference>
<dbReference type="EMBL" id="JSUQ01000009">
    <property type="protein sequence ID" value="KHQ52821.1"/>
    <property type="molecule type" value="Genomic_DNA"/>
</dbReference>
<dbReference type="GeneID" id="66503428"/>
<evidence type="ECO:0000259" key="1">
    <source>
        <dbReference type="Pfam" id="PF13577"/>
    </source>
</evidence>
<keyword evidence="3" id="KW-1185">Reference proteome</keyword>
<accession>A0A225PHX5</accession>
<feature type="domain" description="SnoaL-like" evidence="1">
    <location>
        <begin position="8"/>
        <end position="91"/>
    </location>
</feature>
<dbReference type="SUPFAM" id="SSF54427">
    <property type="entry name" value="NTF2-like"/>
    <property type="match status" value="1"/>
</dbReference>
<reference evidence="2 3" key="1">
    <citation type="submission" date="2014-10" db="EMBL/GenBank/DDBJ databases">
        <title>Genome sequence of Ponticoccus sp. strain UMTAT08 isolated from clonal culture of toxic dinoflagellate Alexandrium tamiyavanichii.</title>
        <authorList>
            <person name="Gan H.Y."/>
            <person name="Muhd D.-D."/>
            <person name="Mohd Noor M.E."/>
            <person name="Yeong Y.S."/>
            <person name="Usup G."/>
        </authorList>
    </citation>
    <scope>NUCLEOTIDE SEQUENCE [LARGE SCALE GENOMIC DNA]</scope>
    <source>
        <strain evidence="2 3">UMTAT08</strain>
    </source>
</reference>
<dbReference type="InterPro" id="IPR032710">
    <property type="entry name" value="NTF2-like_dom_sf"/>
</dbReference>
<accession>A0A0B3S816</accession>
<dbReference type="InterPro" id="IPR037401">
    <property type="entry name" value="SnoaL-like"/>
</dbReference>
<organism evidence="2 3">
    <name type="scientific">Mameliella alba</name>
    <dbReference type="NCBI Taxonomy" id="561184"/>
    <lineage>
        <taxon>Bacteria</taxon>
        <taxon>Pseudomonadati</taxon>
        <taxon>Pseudomonadota</taxon>
        <taxon>Alphaproteobacteria</taxon>
        <taxon>Rhodobacterales</taxon>
        <taxon>Roseobacteraceae</taxon>
        <taxon>Mameliella</taxon>
    </lineage>
</organism>
<dbReference type="AlphaFoldDB" id="A0A0B3S816"/>
<dbReference type="STRING" id="561184.SAMN05216376_11718"/>